<dbReference type="EMBL" id="BNCO01000034">
    <property type="protein sequence ID" value="GIL59199.1"/>
    <property type="molecule type" value="Genomic_DNA"/>
</dbReference>
<keyword evidence="2" id="KW-1185">Reference proteome</keyword>
<proteinExistence type="predicted"/>
<evidence type="ECO:0000313" key="2">
    <source>
        <dbReference type="Proteomes" id="UP000747399"/>
    </source>
</evidence>
<organism evidence="1 2">
    <name type="scientific">Volvox africanus</name>
    <dbReference type="NCBI Taxonomy" id="51714"/>
    <lineage>
        <taxon>Eukaryota</taxon>
        <taxon>Viridiplantae</taxon>
        <taxon>Chlorophyta</taxon>
        <taxon>core chlorophytes</taxon>
        <taxon>Chlorophyceae</taxon>
        <taxon>CS clade</taxon>
        <taxon>Chlamydomonadales</taxon>
        <taxon>Volvocaceae</taxon>
        <taxon>Volvox</taxon>
    </lineage>
</organism>
<sequence>EPLLLLWRGARQQILIAMTCGCQWLLHRLNVNRNFITVVAADSVSFSFSVLLSPGCCHLAGTQPGMNRRRLRFFYVNYQNRMILWLVAATALRQPVPLQRRLLPR</sequence>
<dbReference type="Proteomes" id="UP000747399">
    <property type="component" value="Unassembled WGS sequence"/>
</dbReference>
<comment type="caution">
    <text evidence="1">The sequence shown here is derived from an EMBL/GenBank/DDBJ whole genome shotgun (WGS) entry which is preliminary data.</text>
</comment>
<gene>
    <name evidence="1" type="ORF">Vafri_13886</name>
</gene>
<accession>A0A8J4F420</accession>
<dbReference type="AlphaFoldDB" id="A0A8J4F420"/>
<reference evidence="1" key="1">
    <citation type="journal article" date="2021" name="Proc. Natl. Acad. Sci. U.S.A.">
        <title>Three genomes in the algal genus Volvox reveal the fate of a haploid sex-determining region after a transition to homothallism.</title>
        <authorList>
            <person name="Yamamoto K."/>
            <person name="Hamaji T."/>
            <person name="Kawai-Toyooka H."/>
            <person name="Matsuzaki R."/>
            <person name="Takahashi F."/>
            <person name="Nishimura Y."/>
            <person name="Kawachi M."/>
            <person name="Noguchi H."/>
            <person name="Minakuchi Y."/>
            <person name="Umen J.G."/>
            <person name="Toyoda A."/>
            <person name="Nozaki H."/>
        </authorList>
    </citation>
    <scope>NUCLEOTIDE SEQUENCE</scope>
    <source>
        <strain evidence="1">NIES-3780</strain>
    </source>
</reference>
<name>A0A8J4F420_9CHLO</name>
<protein>
    <submittedName>
        <fullName evidence="1">Uncharacterized protein</fullName>
    </submittedName>
</protein>
<feature type="non-terminal residue" evidence="1">
    <location>
        <position position="1"/>
    </location>
</feature>
<evidence type="ECO:0000313" key="1">
    <source>
        <dbReference type="EMBL" id="GIL59199.1"/>
    </source>
</evidence>